<evidence type="ECO:0000313" key="1">
    <source>
        <dbReference type="EMBL" id="MFA0790799.1"/>
    </source>
</evidence>
<organism evidence="1 2">
    <name type="scientific">Microbulbifer echini</name>
    <dbReference type="NCBI Taxonomy" id="1529067"/>
    <lineage>
        <taxon>Bacteria</taxon>
        <taxon>Pseudomonadati</taxon>
        <taxon>Pseudomonadota</taxon>
        <taxon>Gammaproteobacteria</taxon>
        <taxon>Cellvibrionales</taxon>
        <taxon>Microbulbiferaceae</taxon>
        <taxon>Microbulbifer</taxon>
    </lineage>
</organism>
<dbReference type="RefSeq" id="WP_299587643.1">
    <property type="nucleotide sequence ID" value="NZ_JBGMEL010000008.1"/>
</dbReference>
<proteinExistence type="predicted"/>
<gene>
    <name evidence="1" type="ORF">ACCI51_09605</name>
</gene>
<name>A0ABV4NNL7_9GAMM</name>
<comment type="caution">
    <text evidence="1">The sequence shown here is derived from an EMBL/GenBank/DDBJ whole genome shotgun (WGS) entry which is preliminary data.</text>
</comment>
<evidence type="ECO:0000313" key="2">
    <source>
        <dbReference type="Proteomes" id="UP001569414"/>
    </source>
</evidence>
<dbReference type="Proteomes" id="UP001569414">
    <property type="component" value="Unassembled WGS sequence"/>
</dbReference>
<accession>A0ABV4NNL7</accession>
<keyword evidence="2" id="KW-1185">Reference proteome</keyword>
<sequence length="236" mass="26710">MKPFAPHFFLKYLIVLLVLSGSFSKVWGQEYVAPTEIPSANSERVQLIAELDGNSTPQERKVAYLAQLALLTSSSDTQVEDIEILEKKLTELRQSLDSDPELSAALGSAISFRSSFYTDQLAKLSLFSRRGNRMMDRAVKQAPFNLGARLQRGISCANMPAFLRRARYAVEDLELVQQQIGSKFGEEFQAFVEFYLAQAYSRNKQSEQAKNLWTKVTHSETDWAQKSLQSLERLSL</sequence>
<reference evidence="1 2" key="1">
    <citation type="submission" date="2024-08" db="EMBL/GenBank/DDBJ databases">
        <authorList>
            <person name="Ishaq N."/>
        </authorList>
    </citation>
    <scope>NUCLEOTIDE SEQUENCE [LARGE SCALE GENOMIC DNA]</scope>
    <source>
        <strain evidence="1 2">JCM 30400</strain>
    </source>
</reference>
<dbReference type="EMBL" id="JBGMEL010000008">
    <property type="protein sequence ID" value="MFA0790799.1"/>
    <property type="molecule type" value="Genomic_DNA"/>
</dbReference>
<protein>
    <submittedName>
        <fullName evidence="1">Uncharacterized protein</fullName>
    </submittedName>
</protein>